<evidence type="ECO:0000313" key="2">
    <source>
        <dbReference type="EMBL" id="ARN57270.1"/>
    </source>
</evidence>
<name>A0A1W6LN93_9BACT</name>
<reference evidence="3" key="1">
    <citation type="submission" date="2017-04" db="EMBL/GenBank/DDBJ databases">
        <title>Comparative genomics and description of representatives of a novel lineage of planctomycetes thriving in anoxic sediments.</title>
        <authorList>
            <person name="Spring S."/>
            <person name="Bunk B."/>
            <person name="Sproer C."/>
        </authorList>
    </citation>
    <scope>NUCLEOTIDE SEQUENCE [LARGE SCALE GENOMIC DNA]</scope>
    <source>
        <strain evidence="3">ST-PulAB-D4</strain>
    </source>
</reference>
<protein>
    <submittedName>
        <fullName evidence="2">Uncharacterized protein</fullName>
    </submittedName>
</protein>
<proteinExistence type="predicted"/>
<evidence type="ECO:0000256" key="1">
    <source>
        <dbReference type="SAM" id="MobiDB-lite"/>
    </source>
</evidence>
<organism evidence="2 3">
    <name type="scientific">Sedimentisphaera salicampi</name>
    <dbReference type="NCBI Taxonomy" id="1941349"/>
    <lineage>
        <taxon>Bacteria</taxon>
        <taxon>Pseudomonadati</taxon>
        <taxon>Planctomycetota</taxon>
        <taxon>Phycisphaerae</taxon>
        <taxon>Sedimentisphaerales</taxon>
        <taxon>Sedimentisphaeraceae</taxon>
        <taxon>Sedimentisphaera</taxon>
    </lineage>
</organism>
<dbReference type="RefSeq" id="WP_123807020.1">
    <property type="nucleotide sequence ID" value="NZ_CP021023.1"/>
</dbReference>
<dbReference type="AlphaFoldDB" id="A0A1W6LN93"/>
<keyword evidence="3" id="KW-1185">Reference proteome</keyword>
<feature type="region of interest" description="Disordered" evidence="1">
    <location>
        <begin position="1"/>
        <end position="58"/>
    </location>
</feature>
<evidence type="ECO:0000313" key="3">
    <source>
        <dbReference type="Proteomes" id="UP000193334"/>
    </source>
</evidence>
<gene>
    <name evidence="2" type="ORF">STSP1_01673</name>
</gene>
<accession>A0A1W6LN93</accession>
<dbReference type="Proteomes" id="UP000193334">
    <property type="component" value="Chromosome"/>
</dbReference>
<dbReference type="KEGG" id="pbp:STSP1_01673"/>
<dbReference type="EMBL" id="CP021023">
    <property type="protein sequence ID" value="ARN57270.1"/>
    <property type="molecule type" value="Genomic_DNA"/>
</dbReference>
<sequence length="142" mass="16436">MRPVQKSDWSKNCTGSGLKMRPVQKPDWSKNCTSSGLKNRPVQKLDRSKNCTGSGLKIRPEPVQKLDHKRIRKEKSNVDEPSGYTFVLKGGKDYSLPKAKLEEHGNTFTTVDTYNPQVTRRFFDRFYSPEPLWLRSKDLQDF</sequence>